<dbReference type="InterPro" id="IPR002328">
    <property type="entry name" value="ADH_Zn_CS"/>
</dbReference>
<dbReference type="PROSITE" id="PS00059">
    <property type="entry name" value="ADH_ZINC"/>
    <property type="match status" value="1"/>
</dbReference>
<evidence type="ECO:0000259" key="5">
    <source>
        <dbReference type="SMART" id="SM00829"/>
    </source>
</evidence>
<dbReference type="InterPro" id="IPR013154">
    <property type="entry name" value="ADH-like_N"/>
</dbReference>
<dbReference type="InterPro" id="IPR036291">
    <property type="entry name" value="NAD(P)-bd_dom_sf"/>
</dbReference>
<reference evidence="6 7" key="1">
    <citation type="journal article" date="2016" name="Nat. Commun.">
        <title>Thousands of microbial genomes shed light on interconnected biogeochemical processes in an aquifer system.</title>
        <authorList>
            <person name="Anantharaman K."/>
            <person name="Brown C.T."/>
            <person name="Hug L.A."/>
            <person name="Sharon I."/>
            <person name="Castelle C.J."/>
            <person name="Probst A.J."/>
            <person name="Thomas B.C."/>
            <person name="Singh A."/>
            <person name="Wilkins M.J."/>
            <person name="Karaoz U."/>
            <person name="Brodie E.L."/>
            <person name="Williams K.H."/>
            <person name="Hubbard S.S."/>
            <person name="Banfield J.F."/>
        </authorList>
    </citation>
    <scope>NUCLEOTIDE SEQUENCE [LARGE SCALE GENOMIC DNA]</scope>
</reference>
<dbReference type="Gene3D" id="3.40.50.720">
    <property type="entry name" value="NAD(P)-binding Rossmann-like Domain"/>
    <property type="match status" value="1"/>
</dbReference>
<dbReference type="InterPro" id="IPR050129">
    <property type="entry name" value="Zn_alcohol_dh"/>
</dbReference>
<dbReference type="Pfam" id="PF08240">
    <property type="entry name" value="ADH_N"/>
    <property type="match status" value="1"/>
</dbReference>
<dbReference type="GO" id="GO:0008270">
    <property type="term" value="F:zinc ion binding"/>
    <property type="evidence" value="ECO:0007669"/>
    <property type="project" value="InterPro"/>
</dbReference>
<dbReference type="PANTHER" id="PTHR43401">
    <property type="entry name" value="L-THREONINE 3-DEHYDROGENASE"/>
    <property type="match status" value="1"/>
</dbReference>
<evidence type="ECO:0000313" key="6">
    <source>
        <dbReference type="EMBL" id="OGL88563.1"/>
    </source>
</evidence>
<dbReference type="Pfam" id="PF00107">
    <property type="entry name" value="ADH_zinc_N"/>
    <property type="match status" value="1"/>
</dbReference>
<dbReference type="SUPFAM" id="SSF51735">
    <property type="entry name" value="NAD(P)-binding Rossmann-fold domains"/>
    <property type="match status" value="1"/>
</dbReference>
<organism evidence="6 7">
    <name type="scientific">Candidatus Uhrbacteria bacterium RIFCSPLOWO2_02_FULL_49_11</name>
    <dbReference type="NCBI Taxonomy" id="1802409"/>
    <lineage>
        <taxon>Bacteria</taxon>
        <taxon>Candidatus Uhriibacteriota</taxon>
    </lineage>
</organism>
<feature type="domain" description="Enoyl reductase (ER)" evidence="5">
    <location>
        <begin position="7"/>
        <end position="334"/>
    </location>
</feature>
<dbReference type="SMART" id="SM00829">
    <property type="entry name" value="PKS_ER"/>
    <property type="match status" value="1"/>
</dbReference>
<sequence length="336" mass="36676">MKALIYTKPNTIIYRETPLPKIKGDEVLIRIKSVGICGTDLHIYRGGMELPTPLIIGHEFSGVIWQVGSQVKKFKKGDRVVAEHVVSCGRCSYCVQGRPNLCAQAQVIGLHRSGALAQYVAVPASLVYPFPKSLSFEEAALIEPLSIAYYAAQEIGFVLDKKVAVIGQGPIGLLVDQVLKAAGAHVIGIDIQDARLQFAARKKWVDKVINSKKQNAADAIRAFTKEGVDITIEAVGQAATAEMSLEITRRHGTVVLLGVFESPASLNLMHLVKKELTVRGSWTCAFAFPQSVELAAQKKVDLMSLISHRYSASEGARAFQEALMYTEGRIKTIINF</sequence>
<dbReference type="SUPFAM" id="SSF50129">
    <property type="entry name" value="GroES-like"/>
    <property type="match status" value="1"/>
</dbReference>
<evidence type="ECO:0000256" key="3">
    <source>
        <dbReference type="ARBA" id="ARBA00023002"/>
    </source>
</evidence>
<keyword evidence="3" id="KW-0560">Oxidoreductase</keyword>
<dbReference type="InterPro" id="IPR011032">
    <property type="entry name" value="GroES-like_sf"/>
</dbReference>
<dbReference type="Proteomes" id="UP000178264">
    <property type="component" value="Unassembled WGS sequence"/>
</dbReference>
<dbReference type="InterPro" id="IPR013149">
    <property type="entry name" value="ADH-like_C"/>
</dbReference>
<dbReference type="AlphaFoldDB" id="A0A1F7VDQ1"/>
<evidence type="ECO:0000313" key="7">
    <source>
        <dbReference type="Proteomes" id="UP000178264"/>
    </source>
</evidence>
<dbReference type="PANTHER" id="PTHR43401:SF2">
    <property type="entry name" value="L-THREONINE 3-DEHYDROGENASE"/>
    <property type="match status" value="1"/>
</dbReference>
<evidence type="ECO:0000256" key="2">
    <source>
        <dbReference type="ARBA" id="ARBA00022833"/>
    </source>
</evidence>
<name>A0A1F7VDQ1_9BACT</name>
<accession>A0A1F7VDQ1</accession>
<comment type="similarity">
    <text evidence="4">Belongs to the zinc-containing alcohol dehydrogenase family.</text>
</comment>
<proteinExistence type="inferred from homology"/>
<dbReference type="EMBL" id="MGER01000025">
    <property type="protein sequence ID" value="OGL88563.1"/>
    <property type="molecule type" value="Genomic_DNA"/>
</dbReference>
<keyword evidence="2 4" id="KW-0862">Zinc</keyword>
<comment type="caution">
    <text evidence="6">The sequence shown here is derived from an EMBL/GenBank/DDBJ whole genome shotgun (WGS) entry which is preliminary data.</text>
</comment>
<dbReference type="GO" id="GO:0016491">
    <property type="term" value="F:oxidoreductase activity"/>
    <property type="evidence" value="ECO:0007669"/>
    <property type="project" value="UniProtKB-KW"/>
</dbReference>
<gene>
    <name evidence="6" type="ORF">A3I42_02110</name>
</gene>
<comment type="cofactor">
    <cofactor evidence="4">
        <name>Zn(2+)</name>
        <dbReference type="ChEBI" id="CHEBI:29105"/>
    </cofactor>
</comment>
<evidence type="ECO:0000256" key="1">
    <source>
        <dbReference type="ARBA" id="ARBA00022723"/>
    </source>
</evidence>
<evidence type="ECO:0000256" key="4">
    <source>
        <dbReference type="RuleBase" id="RU361277"/>
    </source>
</evidence>
<dbReference type="InterPro" id="IPR020843">
    <property type="entry name" value="ER"/>
</dbReference>
<dbReference type="Gene3D" id="3.90.180.10">
    <property type="entry name" value="Medium-chain alcohol dehydrogenases, catalytic domain"/>
    <property type="match status" value="1"/>
</dbReference>
<protein>
    <recommendedName>
        <fullName evidence="5">Enoyl reductase (ER) domain-containing protein</fullName>
    </recommendedName>
</protein>
<keyword evidence="1 4" id="KW-0479">Metal-binding</keyword>